<accession>A0AC59Z6C1</accession>
<protein>
    <submittedName>
        <fullName evidence="1">Uncharacterized protein</fullName>
    </submittedName>
</protein>
<sequence>AGFLSPLLRVPPPTHPLMLEQPGLHILTPALLYSPLTPWRSRSFTAIDTPGTPGFLCAAQTSPAIS</sequence>
<gene>
    <name evidence="1" type="ORF">MRATA1EN22A_LOCUS14595</name>
</gene>
<organism evidence="1 2">
    <name type="scientific">Rangifer tarandus platyrhynchus</name>
    <name type="common">Svalbard reindeer</name>
    <dbReference type="NCBI Taxonomy" id="3082113"/>
    <lineage>
        <taxon>Eukaryota</taxon>
        <taxon>Metazoa</taxon>
        <taxon>Chordata</taxon>
        <taxon>Craniata</taxon>
        <taxon>Vertebrata</taxon>
        <taxon>Euteleostomi</taxon>
        <taxon>Mammalia</taxon>
        <taxon>Eutheria</taxon>
        <taxon>Laurasiatheria</taxon>
        <taxon>Artiodactyla</taxon>
        <taxon>Ruminantia</taxon>
        <taxon>Pecora</taxon>
        <taxon>Cervidae</taxon>
        <taxon>Odocoileinae</taxon>
        <taxon>Rangifer</taxon>
    </lineage>
</organism>
<evidence type="ECO:0000313" key="2">
    <source>
        <dbReference type="Proteomes" id="UP001162501"/>
    </source>
</evidence>
<proteinExistence type="predicted"/>
<reference evidence="1" key="1">
    <citation type="submission" date="2023-05" db="EMBL/GenBank/DDBJ databases">
        <authorList>
            <consortium name="ELIXIR-Norway"/>
        </authorList>
    </citation>
    <scope>NUCLEOTIDE SEQUENCE</scope>
</reference>
<evidence type="ECO:0000313" key="1">
    <source>
        <dbReference type="EMBL" id="CAN0266466.1"/>
    </source>
</evidence>
<dbReference type="EMBL" id="OX596109">
    <property type="protein sequence ID" value="CAN0266466.1"/>
    <property type="molecule type" value="Genomic_DNA"/>
</dbReference>
<dbReference type="Proteomes" id="UP001162501">
    <property type="component" value="Chromosome 25"/>
</dbReference>
<name>A0AC59Z6C1_RANTA</name>
<feature type="non-terminal residue" evidence="1">
    <location>
        <position position="1"/>
    </location>
</feature>
<reference evidence="1" key="2">
    <citation type="submission" date="2025-03" db="EMBL/GenBank/DDBJ databases">
        <authorList>
            <consortium name="ELIXIR-Norway"/>
            <consortium name="Elixir Norway"/>
        </authorList>
    </citation>
    <scope>NUCLEOTIDE SEQUENCE</scope>
</reference>